<dbReference type="EMBL" id="CACRST010000019">
    <property type="protein sequence ID" value="VYT18468.1"/>
    <property type="molecule type" value="Genomic_DNA"/>
</dbReference>
<evidence type="ECO:0000256" key="1">
    <source>
        <dbReference type="ARBA" id="ARBA00012104"/>
    </source>
</evidence>
<dbReference type="InterPro" id="IPR013749">
    <property type="entry name" value="PM/HMP-P_kinase-1"/>
</dbReference>
<protein>
    <recommendedName>
        <fullName evidence="1">pyridoxal kinase</fullName>
        <ecNumber evidence="1">2.7.1.35</ecNumber>
    </recommendedName>
</protein>
<dbReference type="GO" id="GO:0005829">
    <property type="term" value="C:cytosol"/>
    <property type="evidence" value="ECO:0007669"/>
    <property type="project" value="TreeGrafter"/>
</dbReference>
<dbReference type="SUPFAM" id="SSF53613">
    <property type="entry name" value="Ribokinase-like"/>
    <property type="match status" value="1"/>
</dbReference>
<evidence type="ECO:0000256" key="4">
    <source>
        <dbReference type="ARBA" id="ARBA00022777"/>
    </source>
</evidence>
<evidence type="ECO:0000256" key="5">
    <source>
        <dbReference type="ARBA" id="ARBA00022840"/>
    </source>
</evidence>
<name>A0A6N2ULD6_9FIRM</name>
<evidence type="ECO:0000256" key="2">
    <source>
        <dbReference type="ARBA" id="ARBA00022679"/>
    </source>
</evidence>
<proteinExistence type="predicted"/>
<reference evidence="7" key="1">
    <citation type="submission" date="2019-11" db="EMBL/GenBank/DDBJ databases">
        <authorList>
            <person name="Feng L."/>
        </authorList>
    </citation>
    <scope>NUCLEOTIDE SEQUENCE</scope>
    <source>
        <strain evidence="7">BgluceraseaLFYP119</strain>
    </source>
</reference>
<dbReference type="EC" id="2.7.1.35" evidence="1"/>
<dbReference type="InterPro" id="IPR004625">
    <property type="entry name" value="PyrdxlKinase"/>
</dbReference>
<evidence type="ECO:0000256" key="3">
    <source>
        <dbReference type="ARBA" id="ARBA00022741"/>
    </source>
</evidence>
<dbReference type="PANTHER" id="PTHR10534:SF2">
    <property type="entry name" value="PYRIDOXAL KINASE"/>
    <property type="match status" value="1"/>
</dbReference>
<dbReference type="AlphaFoldDB" id="A0A6N2ULD6"/>
<dbReference type="PANTHER" id="PTHR10534">
    <property type="entry name" value="PYRIDOXAL KINASE"/>
    <property type="match status" value="1"/>
</dbReference>
<sequence>MADKKQTQILLINDMAGYGKVALSVMIPVLSHLKFETFNLPTALVSNTLDYGQFDILDTTEYMENTLLVWKKLMFSFDAICTGFIVSERQSSLVYEYCKEQQKSGTSIFVDPIMGDDGKRYNGVTNQVVAYMKRLCSIADVIVPNITEACFLSEYTVKHTYSEPEIEVIANRLHTLGAKSVVITSANINGRMFTVVKSSPKNSCILLPYEEIPVRFPGTGDIFMAIVVGHYLKSGQILESVQSAMRQLEKIIYANLHDADKYKGIPIEQFLEEINDEKA</sequence>
<dbReference type="GO" id="GO:0005524">
    <property type="term" value="F:ATP binding"/>
    <property type="evidence" value="ECO:0007669"/>
    <property type="project" value="UniProtKB-KW"/>
</dbReference>
<evidence type="ECO:0000259" key="6">
    <source>
        <dbReference type="Pfam" id="PF08543"/>
    </source>
</evidence>
<evidence type="ECO:0000313" key="7">
    <source>
        <dbReference type="EMBL" id="VYT18468.1"/>
    </source>
</evidence>
<keyword evidence="2 7" id="KW-0808">Transferase</keyword>
<keyword evidence="4 7" id="KW-0418">Kinase</keyword>
<dbReference type="InterPro" id="IPR029056">
    <property type="entry name" value="Ribokinase-like"/>
</dbReference>
<keyword evidence="3" id="KW-0547">Nucleotide-binding</keyword>
<keyword evidence="5" id="KW-0067">ATP-binding</keyword>
<feature type="domain" description="Pyridoxamine kinase/Phosphomethylpyrimidine kinase" evidence="6">
    <location>
        <begin position="75"/>
        <end position="256"/>
    </location>
</feature>
<gene>
    <name evidence="7" type="primary">pdxK_2</name>
    <name evidence="7" type="ORF">BGLFYP119_02156</name>
</gene>
<dbReference type="GO" id="GO:0009443">
    <property type="term" value="P:pyridoxal 5'-phosphate salvage"/>
    <property type="evidence" value="ECO:0007669"/>
    <property type="project" value="InterPro"/>
</dbReference>
<dbReference type="Pfam" id="PF08543">
    <property type="entry name" value="Phos_pyr_kin"/>
    <property type="match status" value="1"/>
</dbReference>
<dbReference type="NCBIfam" id="NF005491">
    <property type="entry name" value="PRK07105.1"/>
    <property type="match status" value="1"/>
</dbReference>
<dbReference type="GO" id="GO:0008478">
    <property type="term" value="F:pyridoxal kinase activity"/>
    <property type="evidence" value="ECO:0007669"/>
    <property type="project" value="UniProtKB-EC"/>
</dbReference>
<dbReference type="Gene3D" id="3.40.1190.20">
    <property type="match status" value="1"/>
</dbReference>
<dbReference type="RefSeq" id="WP_156354606.1">
    <property type="nucleotide sequence ID" value="NZ_CACRST010000019.1"/>
</dbReference>
<accession>A0A6N2ULD6</accession>
<organism evidence="7">
    <name type="scientific">Blautia glucerasea</name>
    <dbReference type="NCBI Taxonomy" id="536633"/>
    <lineage>
        <taxon>Bacteria</taxon>
        <taxon>Bacillati</taxon>
        <taxon>Bacillota</taxon>
        <taxon>Clostridia</taxon>
        <taxon>Lachnospirales</taxon>
        <taxon>Lachnospiraceae</taxon>
        <taxon>Blautia</taxon>
    </lineage>
</organism>